<organism evidence="8 9">
    <name type="scientific">Sphingomonas changnyeongensis</name>
    <dbReference type="NCBI Taxonomy" id="2698679"/>
    <lineage>
        <taxon>Bacteria</taxon>
        <taxon>Pseudomonadati</taxon>
        <taxon>Pseudomonadota</taxon>
        <taxon>Alphaproteobacteria</taxon>
        <taxon>Sphingomonadales</taxon>
        <taxon>Sphingomonadaceae</taxon>
        <taxon>Sphingomonas</taxon>
    </lineage>
</organism>
<evidence type="ECO:0000256" key="6">
    <source>
        <dbReference type="SAM" id="SignalP"/>
    </source>
</evidence>
<feature type="repeat" description="TPR" evidence="4">
    <location>
        <begin position="87"/>
        <end position="120"/>
    </location>
</feature>
<keyword evidence="3 4" id="KW-0802">TPR repeat</keyword>
<keyword evidence="6" id="KW-0732">Signal</keyword>
<protein>
    <submittedName>
        <fullName evidence="8">Tetratricopeptide repeat protein</fullName>
    </submittedName>
</protein>
<evidence type="ECO:0000313" key="8">
    <source>
        <dbReference type="EMBL" id="QHL91041.1"/>
    </source>
</evidence>
<dbReference type="AlphaFoldDB" id="A0A7Z2NWC6"/>
<dbReference type="PROSITE" id="PS50005">
    <property type="entry name" value="TPR"/>
    <property type="match status" value="1"/>
</dbReference>
<dbReference type="InterPro" id="IPR011990">
    <property type="entry name" value="TPR-like_helical_dom_sf"/>
</dbReference>
<feature type="domain" description="Cytochrome c-type biogenesis protein H TPR" evidence="7">
    <location>
        <begin position="64"/>
        <end position="195"/>
    </location>
</feature>
<evidence type="ECO:0000256" key="2">
    <source>
        <dbReference type="ARBA" id="ARBA00022748"/>
    </source>
</evidence>
<dbReference type="Proteomes" id="UP000464468">
    <property type="component" value="Chromosome"/>
</dbReference>
<evidence type="ECO:0000256" key="5">
    <source>
        <dbReference type="SAM" id="MobiDB-lite"/>
    </source>
</evidence>
<feature type="compositionally biased region" description="Low complexity" evidence="5">
    <location>
        <begin position="39"/>
        <end position="66"/>
    </location>
</feature>
<keyword evidence="2" id="KW-0201">Cytochrome c-type biogenesis</keyword>
<evidence type="ECO:0000256" key="4">
    <source>
        <dbReference type="PROSITE-ProRule" id="PRU00339"/>
    </source>
</evidence>
<dbReference type="PANTHER" id="PTHR47870">
    <property type="entry name" value="CYTOCHROME C-TYPE BIOGENESIS PROTEIN CCMH"/>
    <property type="match status" value="1"/>
</dbReference>
<dbReference type="InterPro" id="IPR051263">
    <property type="entry name" value="C-type_cytochrome_biogenesis"/>
</dbReference>
<dbReference type="KEGG" id="schy:GVO57_09680"/>
<proteinExistence type="predicted"/>
<dbReference type="Pfam" id="PF23914">
    <property type="entry name" value="TPR_CcmH_CycH"/>
    <property type="match status" value="1"/>
</dbReference>
<feature type="signal peptide" evidence="6">
    <location>
        <begin position="1"/>
        <end position="28"/>
    </location>
</feature>
<evidence type="ECO:0000259" key="7">
    <source>
        <dbReference type="Pfam" id="PF23914"/>
    </source>
</evidence>
<dbReference type="SUPFAM" id="SSF48452">
    <property type="entry name" value="TPR-like"/>
    <property type="match status" value="1"/>
</dbReference>
<gene>
    <name evidence="8" type="ORF">GVO57_09680</name>
</gene>
<evidence type="ECO:0000313" key="9">
    <source>
        <dbReference type="Proteomes" id="UP000464468"/>
    </source>
</evidence>
<dbReference type="Gene3D" id="1.25.40.10">
    <property type="entry name" value="Tetratricopeptide repeat domain"/>
    <property type="match status" value="2"/>
</dbReference>
<name>A0A7Z2NWC6_9SPHN</name>
<sequence>MTRLSMPPTRIALFAAAGLALVAVAVGAGRQAGDRDAAEAPAASPAPAAPATAAAPAAGAGGQPAAPDLPSLITRLEARLREEPDRVEGWTMLGWAFFETGRPAEAATAYRRAVRLAPDRADLWSALGEALVIAGGPGARVPADAAAAFRAALARDPRDARARYFAAVVKDQAGDTKGAVVDWLALLAEAPADAPWAAELEATIRRRAAAGGIDVAAKLAALPRRPAPPAAAAPMAAQPAAAAIAADPAQQAMIRGMVDGLAARLAADPRQPERWVMLMRSRMQLGEAKEAATALSSAVAANPGAAADLKRAAREMGVPGA</sequence>
<dbReference type="EMBL" id="CP047895">
    <property type="protein sequence ID" value="QHL91041.1"/>
    <property type="molecule type" value="Genomic_DNA"/>
</dbReference>
<feature type="region of interest" description="Disordered" evidence="5">
    <location>
        <begin position="36"/>
        <end position="68"/>
    </location>
</feature>
<dbReference type="InterPro" id="IPR019734">
    <property type="entry name" value="TPR_rpt"/>
</dbReference>
<dbReference type="GO" id="GO:0017004">
    <property type="term" value="P:cytochrome complex assembly"/>
    <property type="evidence" value="ECO:0007669"/>
    <property type="project" value="UniProtKB-KW"/>
</dbReference>
<evidence type="ECO:0000256" key="3">
    <source>
        <dbReference type="ARBA" id="ARBA00022803"/>
    </source>
</evidence>
<dbReference type="InterPro" id="IPR056413">
    <property type="entry name" value="TPR_CcmH_CycH"/>
</dbReference>
<dbReference type="SMART" id="SM00028">
    <property type="entry name" value="TPR"/>
    <property type="match status" value="4"/>
</dbReference>
<reference evidence="8 9" key="1">
    <citation type="submission" date="2020-01" db="EMBL/GenBank/DDBJ databases">
        <title>Sphingomonas sp. C33 whole genome sequece.</title>
        <authorList>
            <person name="Park C."/>
        </authorList>
    </citation>
    <scope>NUCLEOTIDE SEQUENCE [LARGE SCALE GENOMIC DNA]</scope>
    <source>
        <strain evidence="8 9">C33</strain>
    </source>
</reference>
<keyword evidence="9" id="KW-1185">Reference proteome</keyword>
<dbReference type="PANTHER" id="PTHR47870:SF1">
    <property type="entry name" value="CYTOCHROME C-TYPE BIOGENESIS PROTEIN CCMH"/>
    <property type="match status" value="1"/>
</dbReference>
<feature type="chain" id="PRO_5030631561" evidence="6">
    <location>
        <begin position="29"/>
        <end position="321"/>
    </location>
</feature>
<keyword evidence="1" id="KW-0677">Repeat</keyword>
<evidence type="ECO:0000256" key="1">
    <source>
        <dbReference type="ARBA" id="ARBA00022737"/>
    </source>
</evidence>
<dbReference type="RefSeq" id="WP_160592971.1">
    <property type="nucleotide sequence ID" value="NZ_CP047895.1"/>
</dbReference>
<accession>A0A7Z2NWC6</accession>